<keyword evidence="2" id="KW-1185">Reference proteome</keyword>
<evidence type="ECO:0000313" key="2">
    <source>
        <dbReference type="Proteomes" id="UP000237105"/>
    </source>
</evidence>
<comment type="caution">
    <text evidence="1">The sequence shown here is derived from an EMBL/GenBank/DDBJ whole genome shotgun (WGS) entry which is preliminary data.</text>
</comment>
<gene>
    <name evidence="1" type="ORF">PanWU01x14_217040</name>
</gene>
<dbReference type="AlphaFoldDB" id="A0A2P5BRB0"/>
<protein>
    <submittedName>
        <fullName evidence="1">Uncharacterized protein</fullName>
    </submittedName>
</protein>
<feature type="non-terminal residue" evidence="1">
    <location>
        <position position="53"/>
    </location>
</feature>
<sequence length="53" mass="5812">MKFPSTAVAYLRHPKRYRACLDLFVTVISAALLTTLTRGCSEATVHESLSSPT</sequence>
<organism evidence="1 2">
    <name type="scientific">Parasponia andersonii</name>
    <name type="common">Sponia andersonii</name>
    <dbReference type="NCBI Taxonomy" id="3476"/>
    <lineage>
        <taxon>Eukaryota</taxon>
        <taxon>Viridiplantae</taxon>
        <taxon>Streptophyta</taxon>
        <taxon>Embryophyta</taxon>
        <taxon>Tracheophyta</taxon>
        <taxon>Spermatophyta</taxon>
        <taxon>Magnoliopsida</taxon>
        <taxon>eudicotyledons</taxon>
        <taxon>Gunneridae</taxon>
        <taxon>Pentapetalae</taxon>
        <taxon>rosids</taxon>
        <taxon>fabids</taxon>
        <taxon>Rosales</taxon>
        <taxon>Cannabaceae</taxon>
        <taxon>Parasponia</taxon>
    </lineage>
</organism>
<dbReference type="Proteomes" id="UP000237105">
    <property type="component" value="Unassembled WGS sequence"/>
</dbReference>
<name>A0A2P5BRB0_PARAD</name>
<evidence type="ECO:0000313" key="1">
    <source>
        <dbReference type="EMBL" id="PON51337.1"/>
    </source>
</evidence>
<proteinExistence type="predicted"/>
<accession>A0A2P5BRB0</accession>
<reference evidence="2" key="1">
    <citation type="submission" date="2016-06" db="EMBL/GenBank/DDBJ databases">
        <title>Parallel loss of symbiosis genes in relatives of nitrogen-fixing non-legume Parasponia.</title>
        <authorList>
            <person name="Van Velzen R."/>
            <person name="Holmer R."/>
            <person name="Bu F."/>
            <person name="Rutten L."/>
            <person name="Van Zeijl A."/>
            <person name="Liu W."/>
            <person name="Santuari L."/>
            <person name="Cao Q."/>
            <person name="Sharma T."/>
            <person name="Shen D."/>
            <person name="Roswanjaya Y."/>
            <person name="Wardhani T."/>
            <person name="Kalhor M.S."/>
            <person name="Jansen J."/>
            <person name="Van den Hoogen J."/>
            <person name="Gungor B."/>
            <person name="Hartog M."/>
            <person name="Hontelez J."/>
            <person name="Verver J."/>
            <person name="Yang W.-C."/>
            <person name="Schijlen E."/>
            <person name="Repin R."/>
            <person name="Schilthuizen M."/>
            <person name="Schranz E."/>
            <person name="Heidstra R."/>
            <person name="Miyata K."/>
            <person name="Fedorova E."/>
            <person name="Kohlen W."/>
            <person name="Bisseling T."/>
            <person name="Smit S."/>
            <person name="Geurts R."/>
        </authorList>
    </citation>
    <scope>NUCLEOTIDE SEQUENCE [LARGE SCALE GENOMIC DNA]</scope>
    <source>
        <strain evidence="2">cv. WU1-14</strain>
    </source>
</reference>
<dbReference type="EMBL" id="JXTB01000234">
    <property type="protein sequence ID" value="PON51337.1"/>
    <property type="molecule type" value="Genomic_DNA"/>
</dbReference>